<dbReference type="RefSeq" id="WP_379876657.1">
    <property type="nucleotide sequence ID" value="NZ_JBHUIP010000012.1"/>
</dbReference>
<evidence type="ECO:0000313" key="4">
    <source>
        <dbReference type="EMBL" id="MFD2263633.1"/>
    </source>
</evidence>
<dbReference type="InterPro" id="IPR006683">
    <property type="entry name" value="Thioestr_dom"/>
</dbReference>
<dbReference type="PIRSF" id="PIRSF003230">
    <property type="entry name" value="YbgC"/>
    <property type="match status" value="1"/>
</dbReference>
<evidence type="ECO:0000259" key="3">
    <source>
        <dbReference type="Pfam" id="PF03061"/>
    </source>
</evidence>
<name>A0ABW5DR75_9PROT</name>
<dbReference type="InterPro" id="IPR006684">
    <property type="entry name" value="YbgC/YbaW"/>
</dbReference>
<protein>
    <submittedName>
        <fullName evidence="4">Tol-pal system-associated acyl-CoA thioesterase</fullName>
    </submittedName>
</protein>
<dbReference type="Gene3D" id="3.10.129.10">
    <property type="entry name" value="Hotdog Thioesterase"/>
    <property type="match status" value="1"/>
</dbReference>
<evidence type="ECO:0000256" key="2">
    <source>
        <dbReference type="ARBA" id="ARBA00022801"/>
    </source>
</evidence>
<keyword evidence="5" id="KW-1185">Reference proteome</keyword>
<dbReference type="EMBL" id="JBHUIP010000012">
    <property type="protein sequence ID" value="MFD2263633.1"/>
    <property type="molecule type" value="Genomic_DNA"/>
</dbReference>
<evidence type="ECO:0000313" key="5">
    <source>
        <dbReference type="Proteomes" id="UP001597295"/>
    </source>
</evidence>
<dbReference type="PANTHER" id="PTHR31793">
    <property type="entry name" value="4-HYDROXYBENZOYL-COA THIOESTERASE FAMILY MEMBER"/>
    <property type="match status" value="1"/>
</dbReference>
<dbReference type="Proteomes" id="UP001597295">
    <property type="component" value="Unassembled WGS sequence"/>
</dbReference>
<accession>A0ABW5DR75</accession>
<proteinExistence type="inferred from homology"/>
<organism evidence="4 5">
    <name type="scientific">Lacibacterium aquatile</name>
    <dbReference type="NCBI Taxonomy" id="1168082"/>
    <lineage>
        <taxon>Bacteria</taxon>
        <taxon>Pseudomonadati</taxon>
        <taxon>Pseudomonadota</taxon>
        <taxon>Alphaproteobacteria</taxon>
        <taxon>Rhodospirillales</taxon>
        <taxon>Rhodospirillaceae</taxon>
    </lineage>
</organism>
<feature type="domain" description="Thioesterase" evidence="3">
    <location>
        <begin position="29"/>
        <end position="114"/>
    </location>
</feature>
<evidence type="ECO:0000256" key="1">
    <source>
        <dbReference type="ARBA" id="ARBA00005953"/>
    </source>
</evidence>
<dbReference type="CDD" id="cd00586">
    <property type="entry name" value="4HBT"/>
    <property type="match status" value="1"/>
</dbReference>
<comment type="similarity">
    <text evidence="1">Belongs to the 4-hydroxybenzoyl-CoA thioesterase family.</text>
</comment>
<dbReference type="SUPFAM" id="SSF54637">
    <property type="entry name" value="Thioesterase/thiol ester dehydrase-isomerase"/>
    <property type="match status" value="1"/>
</dbReference>
<dbReference type="NCBIfam" id="TIGR00051">
    <property type="entry name" value="YbgC/FadM family acyl-CoA thioesterase"/>
    <property type="match status" value="1"/>
</dbReference>
<dbReference type="InterPro" id="IPR014166">
    <property type="entry name" value="Tol-Pal_acyl-CoA_thioesterase"/>
</dbReference>
<dbReference type="InterPro" id="IPR008272">
    <property type="entry name" value="HB-CoA_thioesterase_AS"/>
</dbReference>
<reference evidence="5" key="1">
    <citation type="journal article" date="2019" name="Int. J. Syst. Evol. Microbiol.">
        <title>The Global Catalogue of Microorganisms (GCM) 10K type strain sequencing project: providing services to taxonomists for standard genome sequencing and annotation.</title>
        <authorList>
            <consortium name="The Broad Institute Genomics Platform"/>
            <consortium name="The Broad Institute Genome Sequencing Center for Infectious Disease"/>
            <person name="Wu L."/>
            <person name="Ma J."/>
        </authorList>
    </citation>
    <scope>NUCLEOTIDE SEQUENCE [LARGE SCALE GENOMIC DNA]</scope>
    <source>
        <strain evidence="5">CGMCC 1.19062</strain>
    </source>
</reference>
<dbReference type="InterPro" id="IPR029069">
    <property type="entry name" value="HotDog_dom_sf"/>
</dbReference>
<dbReference type="PROSITE" id="PS01328">
    <property type="entry name" value="4HBCOA_THIOESTERASE"/>
    <property type="match status" value="1"/>
</dbReference>
<gene>
    <name evidence="4" type="primary">ybgC</name>
    <name evidence="4" type="ORF">ACFSM5_12100</name>
</gene>
<dbReference type="Pfam" id="PF03061">
    <property type="entry name" value="4HBT"/>
    <property type="match status" value="1"/>
</dbReference>
<dbReference type="NCBIfam" id="TIGR02799">
    <property type="entry name" value="thio_ybgC"/>
    <property type="match status" value="1"/>
</dbReference>
<sequence>MTNKPEMGTLIEGEHRYPLRVYYTDTDAGGVVYHATYLAFAEKARAEMLRCAGVHETRNLMDGGTAFVVRHAAIDYQAPARLDDSLVVVSRITQLGGASLTIEQKVQRDDRDLVTIIVRLVCIDSRFQAVRVPQALRDAFTPFIAAAV</sequence>
<dbReference type="PANTHER" id="PTHR31793:SF37">
    <property type="entry name" value="ACYL-COA THIOESTER HYDROLASE YBGC"/>
    <property type="match status" value="1"/>
</dbReference>
<dbReference type="InterPro" id="IPR050563">
    <property type="entry name" value="4-hydroxybenzoyl-CoA_TE"/>
</dbReference>
<comment type="caution">
    <text evidence="4">The sequence shown here is derived from an EMBL/GenBank/DDBJ whole genome shotgun (WGS) entry which is preliminary data.</text>
</comment>
<keyword evidence="2" id="KW-0378">Hydrolase</keyword>